<name>A0A8H7US10_9FUNG</name>
<keyword evidence="5 6" id="KW-0687">Ribonucleoprotein</keyword>
<dbReference type="GO" id="GO:0003735">
    <property type="term" value="F:structural constituent of ribosome"/>
    <property type="evidence" value="ECO:0007669"/>
    <property type="project" value="InterPro"/>
</dbReference>
<feature type="transmembrane region" description="Helical" evidence="7">
    <location>
        <begin position="748"/>
        <end position="769"/>
    </location>
</feature>
<dbReference type="GO" id="GO:1990904">
    <property type="term" value="C:ribonucleoprotein complex"/>
    <property type="evidence" value="ECO:0007669"/>
    <property type="project" value="UniProtKB-KW"/>
</dbReference>
<dbReference type="GO" id="GO:0016020">
    <property type="term" value="C:membrane"/>
    <property type="evidence" value="ECO:0007669"/>
    <property type="project" value="UniProtKB-SubCell"/>
</dbReference>
<feature type="transmembrane region" description="Helical" evidence="7">
    <location>
        <begin position="57"/>
        <end position="78"/>
    </location>
</feature>
<dbReference type="EMBL" id="JAEPRC010000650">
    <property type="protein sequence ID" value="KAG2193430.1"/>
    <property type="molecule type" value="Genomic_DNA"/>
</dbReference>
<feature type="domain" description="Phospholipid/glycerol acyltransferase" evidence="8">
    <location>
        <begin position="467"/>
        <end position="600"/>
    </location>
</feature>
<dbReference type="Pfam" id="PF01553">
    <property type="entry name" value="Acyltransferase"/>
    <property type="match status" value="1"/>
</dbReference>
<accession>A0A8H7US10</accession>
<dbReference type="Gene3D" id="1.20.1250.20">
    <property type="entry name" value="MFS general substrate transporter like domains"/>
    <property type="match status" value="1"/>
</dbReference>
<dbReference type="GO" id="GO:0022857">
    <property type="term" value="F:transmembrane transporter activity"/>
    <property type="evidence" value="ECO:0007669"/>
    <property type="project" value="InterPro"/>
</dbReference>
<evidence type="ECO:0000256" key="2">
    <source>
        <dbReference type="ARBA" id="ARBA00010919"/>
    </source>
</evidence>
<comment type="caution">
    <text evidence="9">The sequence shown here is derived from an EMBL/GenBank/DDBJ whole genome shotgun (WGS) entry which is preliminary data.</text>
</comment>
<dbReference type="SUPFAM" id="SSF69593">
    <property type="entry name" value="Glycerol-3-phosphate (1)-acyltransferase"/>
    <property type="match status" value="1"/>
</dbReference>
<dbReference type="Pfam" id="PF01667">
    <property type="entry name" value="Ribosomal_S27e"/>
    <property type="match status" value="1"/>
</dbReference>
<dbReference type="InterPro" id="IPR002123">
    <property type="entry name" value="Plipid/glycerol_acylTrfase"/>
</dbReference>
<evidence type="ECO:0000313" key="10">
    <source>
        <dbReference type="Proteomes" id="UP000650833"/>
    </source>
</evidence>
<keyword evidence="4 6" id="KW-0689">Ribosomal protein</keyword>
<feature type="transmembrane region" description="Helical" evidence="7">
    <location>
        <begin position="151"/>
        <end position="171"/>
    </location>
</feature>
<dbReference type="PROSITE" id="PS01168">
    <property type="entry name" value="RIBOSOMAL_S27E"/>
    <property type="match status" value="1"/>
</dbReference>
<comment type="similarity">
    <text evidence="2 6">Belongs to the eukaryotic ribosomal protein eS27 family.</text>
</comment>
<gene>
    <name evidence="9" type="ORF">INT46_007959</name>
</gene>
<reference evidence="9" key="1">
    <citation type="submission" date="2020-12" db="EMBL/GenBank/DDBJ databases">
        <title>Metabolic potential, ecology and presence of endohyphal bacteria is reflected in genomic diversity of Mucoromycotina.</title>
        <authorList>
            <person name="Muszewska A."/>
            <person name="Okrasinska A."/>
            <person name="Steczkiewicz K."/>
            <person name="Drgas O."/>
            <person name="Orlowska M."/>
            <person name="Perlinska-Lenart U."/>
            <person name="Aleksandrzak-Piekarczyk T."/>
            <person name="Szatraj K."/>
            <person name="Zielenkiewicz U."/>
            <person name="Pilsyk S."/>
            <person name="Malc E."/>
            <person name="Mieczkowski P."/>
            <person name="Kruszewska J.S."/>
            <person name="Biernat P."/>
            <person name="Pawlowska J."/>
        </authorList>
    </citation>
    <scope>NUCLEOTIDE SEQUENCE</scope>
    <source>
        <strain evidence="9">CBS 226.32</strain>
    </source>
</reference>
<feature type="transmembrane region" description="Helical" evidence="7">
    <location>
        <begin position="20"/>
        <end position="37"/>
    </location>
</feature>
<evidence type="ECO:0000256" key="3">
    <source>
        <dbReference type="ARBA" id="ARBA00022833"/>
    </source>
</evidence>
<keyword evidence="7" id="KW-0812">Transmembrane</keyword>
<dbReference type="Proteomes" id="UP000650833">
    <property type="component" value="Unassembled WGS sequence"/>
</dbReference>
<protein>
    <recommendedName>
        <fullName evidence="6">40S ribosomal protein S27</fullName>
    </recommendedName>
</protein>
<keyword evidence="6" id="KW-0479">Metal-binding</keyword>
<dbReference type="OrthoDB" id="5567124at2759"/>
<dbReference type="GO" id="GO:0006412">
    <property type="term" value="P:translation"/>
    <property type="evidence" value="ECO:0007669"/>
    <property type="project" value="InterPro"/>
</dbReference>
<dbReference type="SUPFAM" id="SSF103473">
    <property type="entry name" value="MFS general substrate transporter"/>
    <property type="match status" value="1"/>
</dbReference>
<proteinExistence type="inferred from homology"/>
<dbReference type="CDD" id="cd17355">
    <property type="entry name" value="MFS_YcxA_like"/>
    <property type="match status" value="1"/>
</dbReference>
<dbReference type="InterPro" id="IPR052744">
    <property type="entry name" value="GPAT/DAPAT"/>
</dbReference>
<dbReference type="InterPro" id="IPR023407">
    <property type="entry name" value="Ribosomal_eS27_Zn-bd_dom_sf"/>
</dbReference>
<dbReference type="Gene3D" id="2.20.25.100">
    <property type="entry name" value="Zn-binding ribosomal proteins"/>
    <property type="match status" value="1"/>
</dbReference>
<dbReference type="GO" id="GO:0004366">
    <property type="term" value="F:glycerol-3-phosphate O-acyltransferase activity"/>
    <property type="evidence" value="ECO:0007669"/>
    <property type="project" value="TreeGrafter"/>
</dbReference>
<comment type="cofactor">
    <cofactor evidence="6">
        <name>Zn(2+)</name>
        <dbReference type="ChEBI" id="CHEBI:29105"/>
    </cofactor>
    <text evidence="6">Binds 1 zinc ion per subunit.</text>
</comment>
<sequence length="993" mass="111719">MDSTIDKPQMSINQRLLKSPVMACIAGSIILWISFGIRQTTGVFLIPITGDTGWDRSTFSIAAALLQLMWGFSQPFLVYLAERKIGFGKAIFMACIFYAVGCFILYASNHSSGLFIFALGVVIGVSAGGNSFPNVLASVGRRFPQNSKYQTIAFGIVSSFGSFGQCCFLPIARAMLSSIGWRMSFIVMGAIMVVLSPLAYFLQTIPPTPAQQVMVVTASEKNTLHDEEKNSSEIVQHETEDVKDRPMEDISAPDIKTALKEAFTNPTFIFITLGFSVCGFHISFLSTHFPAYLQDNGIDPSLAAWTISILGLCSMLGTILTGYLSTIISPRIVLMGIYGLRAVLIFLWLSTVPPTTKFVNQVFGQKYLGTLTSITFVGHQIGAFLGAYIAGVLYDKYHRYDRMWYGSIAVAILAVVANFLAGVEPMNERRLRKTEFCKQWARISLWSFYSNVKIEGYEEATKQDQPYIFAATHHNMLLDPAVLCNACSNGYLHYWAKSSIFINKYATKFLNNVGCVPVDRESNDHLGLYQATFDVMELKESIAVFPEGTSHTLPRISKLRDGASFVALEYAKLIKDKLRYNKYGQLARPAAIVPVGIVYTEKSKYRSVVIVGFGKPIQMEDYLADFDKSPKLTAKLVTTVLEESLLDLTVNSPDWPNRNSAVMAREMLFPGEYGTMPDFVQVSKSLVNIFGQQNNLKHLADSLHAYRCELKDLKLRDTDLAIYSSNSKAEPQKLIPKTVIQNFLKKTLLLLMDLPFAFPVVLAHLPLYLISHYYSKHEMYEEVKAQNKILHATLAVPFVYLFLFLWQWYYLYRFRLFGLFFAIVTIGIFFWLHIVSIDHRYEQFKQWKGAFHLFDAFVLKRGLGNYEKRILERLRCFLEVIANIAFESQSLKSFSLHLCHIYVLCSHALAALAVDLLNPSVEHEKRSHKLKRLVQSPNSYFMDVKCPGCLNISTVFSHAQTVVLCSSCGTVLCQPTGGRARLTEGCSFRRKAN</sequence>
<dbReference type="InterPro" id="IPR011332">
    <property type="entry name" value="Ribosomal_zn-bd"/>
</dbReference>
<comment type="subcellular location">
    <subcellularLocation>
        <location evidence="1">Membrane</location>
        <topology evidence="1">Multi-pass membrane protein</topology>
    </subcellularLocation>
</comment>
<feature type="transmembrane region" description="Helical" evidence="7">
    <location>
        <begin position="789"/>
        <end position="810"/>
    </location>
</feature>
<dbReference type="InterPro" id="IPR000592">
    <property type="entry name" value="Ribosomal_eS27"/>
</dbReference>
<keyword evidence="10" id="KW-1185">Reference proteome</keyword>
<dbReference type="GO" id="GO:0008270">
    <property type="term" value="F:zinc ion binding"/>
    <property type="evidence" value="ECO:0007669"/>
    <property type="project" value="UniProtKB-KW"/>
</dbReference>
<dbReference type="AlphaFoldDB" id="A0A8H7US10"/>
<evidence type="ECO:0000259" key="8">
    <source>
        <dbReference type="SMART" id="SM00563"/>
    </source>
</evidence>
<feature type="transmembrane region" description="Helical" evidence="7">
    <location>
        <begin position="90"/>
        <end position="108"/>
    </location>
</feature>
<dbReference type="GO" id="GO:0008654">
    <property type="term" value="P:phospholipid biosynthetic process"/>
    <property type="evidence" value="ECO:0007669"/>
    <property type="project" value="TreeGrafter"/>
</dbReference>
<evidence type="ECO:0000256" key="1">
    <source>
        <dbReference type="ARBA" id="ARBA00004141"/>
    </source>
</evidence>
<feature type="transmembrane region" description="Helical" evidence="7">
    <location>
        <begin position="403"/>
        <end position="423"/>
    </location>
</feature>
<feature type="transmembrane region" description="Helical" evidence="7">
    <location>
        <begin position="183"/>
        <end position="202"/>
    </location>
</feature>
<evidence type="ECO:0000256" key="7">
    <source>
        <dbReference type="SAM" id="Phobius"/>
    </source>
</evidence>
<dbReference type="InterPro" id="IPR036259">
    <property type="entry name" value="MFS_trans_sf"/>
</dbReference>
<feature type="transmembrane region" description="Helical" evidence="7">
    <location>
        <begin position="816"/>
        <end position="835"/>
    </location>
</feature>
<organism evidence="9 10">
    <name type="scientific">Mucor plumbeus</name>
    <dbReference type="NCBI Taxonomy" id="97098"/>
    <lineage>
        <taxon>Eukaryota</taxon>
        <taxon>Fungi</taxon>
        <taxon>Fungi incertae sedis</taxon>
        <taxon>Mucoromycota</taxon>
        <taxon>Mucoromycotina</taxon>
        <taxon>Mucoromycetes</taxon>
        <taxon>Mucorales</taxon>
        <taxon>Mucorineae</taxon>
        <taxon>Mucoraceae</taxon>
        <taxon>Mucor</taxon>
    </lineage>
</organism>
<dbReference type="Pfam" id="PF07690">
    <property type="entry name" value="MFS_1"/>
    <property type="match status" value="1"/>
</dbReference>
<dbReference type="GO" id="GO:0016287">
    <property type="term" value="F:glycerone-phosphate O-acyltransferase activity"/>
    <property type="evidence" value="ECO:0007669"/>
    <property type="project" value="TreeGrafter"/>
</dbReference>
<feature type="transmembrane region" description="Helical" evidence="7">
    <location>
        <begin position="268"/>
        <end position="290"/>
    </location>
</feature>
<feature type="transmembrane region" description="Helical" evidence="7">
    <location>
        <begin position="114"/>
        <end position="139"/>
    </location>
</feature>
<keyword evidence="7" id="KW-1133">Transmembrane helix</keyword>
<keyword evidence="6" id="KW-0863">Zinc-finger</keyword>
<evidence type="ECO:0000313" key="9">
    <source>
        <dbReference type="EMBL" id="KAG2193430.1"/>
    </source>
</evidence>
<dbReference type="InterPro" id="IPR011701">
    <property type="entry name" value="MFS"/>
</dbReference>
<feature type="transmembrane region" description="Helical" evidence="7">
    <location>
        <begin position="302"/>
        <end position="325"/>
    </location>
</feature>
<dbReference type="PANTHER" id="PTHR31605">
    <property type="entry name" value="GLYCEROL-3-PHOSPHATE O-ACYLTRANSFERASE 1"/>
    <property type="match status" value="1"/>
</dbReference>
<dbReference type="FunFam" id="2.20.25.100:FF:000001">
    <property type="entry name" value="40S ribosomal protein S27"/>
    <property type="match status" value="1"/>
</dbReference>
<dbReference type="SUPFAM" id="SSF57829">
    <property type="entry name" value="Zn-binding ribosomal proteins"/>
    <property type="match status" value="1"/>
</dbReference>
<feature type="transmembrane region" description="Helical" evidence="7">
    <location>
        <begin position="371"/>
        <end position="391"/>
    </location>
</feature>
<feature type="transmembrane region" description="Helical" evidence="7">
    <location>
        <begin position="332"/>
        <end position="351"/>
    </location>
</feature>
<keyword evidence="7" id="KW-0472">Membrane</keyword>
<dbReference type="SMART" id="SM00563">
    <property type="entry name" value="PlsC"/>
    <property type="match status" value="1"/>
</dbReference>
<dbReference type="HAMAP" id="MF_00371">
    <property type="entry name" value="Ribosomal_eS27"/>
    <property type="match status" value="1"/>
</dbReference>
<evidence type="ECO:0000256" key="5">
    <source>
        <dbReference type="ARBA" id="ARBA00023274"/>
    </source>
</evidence>
<dbReference type="PANTHER" id="PTHR31605:SF0">
    <property type="entry name" value="GLYCEROL-3-PHOSPHATE O-ACYLTRANSFERASE 1"/>
    <property type="match status" value="1"/>
</dbReference>
<evidence type="ECO:0000256" key="6">
    <source>
        <dbReference type="RuleBase" id="RU000671"/>
    </source>
</evidence>
<dbReference type="GO" id="GO:0005840">
    <property type="term" value="C:ribosome"/>
    <property type="evidence" value="ECO:0007669"/>
    <property type="project" value="UniProtKB-KW"/>
</dbReference>
<evidence type="ECO:0000256" key="4">
    <source>
        <dbReference type="ARBA" id="ARBA00022980"/>
    </source>
</evidence>
<keyword evidence="3 6" id="KW-0862">Zinc</keyword>